<organism evidence="3 4">
    <name type="scientific">Lucilia cuprina</name>
    <name type="common">Green bottle fly</name>
    <name type="synonym">Australian sheep blowfly</name>
    <dbReference type="NCBI Taxonomy" id="7375"/>
    <lineage>
        <taxon>Eukaryota</taxon>
        <taxon>Metazoa</taxon>
        <taxon>Ecdysozoa</taxon>
        <taxon>Arthropoda</taxon>
        <taxon>Hexapoda</taxon>
        <taxon>Insecta</taxon>
        <taxon>Pterygota</taxon>
        <taxon>Neoptera</taxon>
        <taxon>Endopterygota</taxon>
        <taxon>Diptera</taxon>
        <taxon>Brachycera</taxon>
        <taxon>Muscomorpha</taxon>
        <taxon>Oestroidea</taxon>
        <taxon>Calliphoridae</taxon>
        <taxon>Luciliinae</taxon>
        <taxon>Lucilia</taxon>
    </lineage>
</organism>
<feature type="transmembrane region" description="Helical" evidence="2">
    <location>
        <begin position="106"/>
        <end position="131"/>
    </location>
</feature>
<keyword evidence="2" id="KW-0812">Transmembrane</keyword>
<dbReference type="GO" id="GO:0042734">
    <property type="term" value="C:presynaptic membrane"/>
    <property type="evidence" value="ECO:0007669"/>
    <property type="project" value="TreeGrafter"/>
</dbReference>
<name>A0A0L0BMU6_LUCCU</name>
<evidence type="ECO:0000313" key="3">
    <source>
        <dbReference type="EMBL" id="KNC21332.1"/>
    </source>
</evidence>
<protein>
    <recommendedName>
        <fullName evidence="5">Fuseless</fullName>
    </recommendedName>
</protein>
<dbReference type="PANTHER" id="PTHR35270">
    <property type="entry name" value="FUSELESS, ISOFORM A"/>
    <property type="match status" value="1"/>
</dbReference>
<feature type="transmembrane region" description="Helical" evidence="2">
    <location>
        <begin position="152"/>
        <end position="173"/>
    </location>
</feature>
<dbReference type="InterPro" id="IPR032751">
    <property type="entry name" value="Fuseless"/>
</dbReference>
<feature type="transmembrane region" description="Helical" evidence="2">
    <location>
        <begin position="78"/>
        <end position="100"/>
    </location>
</feature>
<evidence type="ECO:0000256" key="2">
    <source>
        <dbReference type="SAM" id="Phobius"/>
    </source>
</evidence>
<gene>
    <name evidence="3" type="ORF">FF38_11581</name>
</gene>
<feature type="transmembrane region" description="Helical" evidence="2">
    <location>
        <begin position="353"/>
        <end position="370"/>
    </location>
</feature>
<dbReference type="EMBL" id="JRES01001631">
    <property type="protein sequence ID" value="KNC21332.1"/>
    <property type="molecule type" value="Genomic_DNA"/>
</dbReference>
<feature type="transmembrane region" description="Helical" evidence="2">
    <location>
        <begin position="185"/>
        <end position="205"/>
    </location>
</feature>
<feature type="transmembrane region" description="Helical" evidence="2">
    <location>
        <begin position="284"/>
        <end position="302"/>
    </location>
</feature>
<feature type="compositionally biased region" description="Polar residues" evidence="1">
    <location>
        <begin position="59"/>
        <end position="69"/>
    </location>
</feature>
<dbReference type="PANTHER" id="PTHR35270:SF2">
    <property type="entry name" value="FUSELESS, ISOFORM A"/>
    <property type="match status" value="1"/>
</dbReference>
<comment type="caution">
    <text evidence="3">The sequence shown here is derived from an EMBL/GenBank/DDBJ whole genome shotgun (WGS) entry which is preliminary data.</text>
</comment>
<feature type="region of interest" description="Disordered" evidence="1">
    <location>
        <begin position="48"/>
        <end position="71"/>
    </location>
</feature>
<keyword evidence="2" id="KW-1133">Transmembrane helix</keyword>
<dbReference type="Pfam" id="PF15993">
    <property type="entry name" value="Fuseless"/>
    <property type="match status" value="1"/>
</dbReference>
<keyword evidence="4" id="KW-1185">Reference proteome</keyword>
<feature type="transmembrane region" description="Helical" evidence="2">
    <location>
        <begin position="323"/>
        <end position="347"/>
    </location>
</feature>
<feature type="transmembrane region" description="Helical" evidence="2">
    <location>
        <begin position="243"/>
        <end position="264"/>
    </location>
</feature>
<dbReference type="AlphaFoldDB" id="A0A0L0BMU6"/>
<dbReference type="OrthoDB" id="45313at2759"/>
<evidence type="ECO:0000256" key="1">
    <source>
        <dbReference type="SAM" id="MobiDB-lite"/>
    </source>
</evidence>
<evidence type="ECO:0000313" key="4">
    <source>
        <dbReference type="Proteomes" id="UP000037069"/>
    </source>
</evidence>
<dbReference type="GO" id="GO:0007274">
    <property type="term" value="P:neuromuscular synaptic transmission"/>
    <property type="evidence" value="ECO:0007669"/>
    <property type="project" value="TreeGrafter"/>
</dbReference>
<proteinExistence type="predicted"/>
<reference evidence="3 4" key="1">
    <citation type="journal article" date="2015" name="Nat. Commun.">
        <title>Lucilia cuprina genome unlocks parasitic fly biology to underpin future interventions.</title>
        <authorList>
            <person name="Anstead C.A."/>
            <person name="Korhonen P.K."/>
            <person name="Young N.D."/>
            <person name="Hall R.S."/>
            <person name="Jex A.R."/>
            <person name="Murali S.C."/>
            <person name="Hughes D.S."/>
            <person name="Lee S.F."/>
            <person name="Perry T."/>
            <person name="Stroehlein A.J."/>
            <person name="Ansell B.R."/>
            <person name="Breugelmans B."/>
            <person name="Hofmann A."/>
            <person name="Qu J."/>
            <person name="Dugan S."/>
            <person name="Lee S.L."/>
            <person name="Chao H."/>
            <person name="Dinh H."/>
            <person name="Han Y."/>
            <person name="Doddapaneni H.V."/>
            <person name="Worley K.C."/>
            <person name="Muzny D.M."/>
            <person name="Ioannidis P."/>
            <person name="Waterhouse R.M."/>
            <person name="Zdobnov E.M."/>
            <person name="James P.J."/>
            <person name="Bagnall N.H."/>
            <person name="Kotze A.C."/>
            <person name="Gibbs R.A."/>
            <person name="Richards S."/>
            <person name="Batterham P."/>
            <person name="Gasser R.B."/>
        </authorList>
    </citation>
    <scope>NUCLEOTIDE SEQUENCE [LARGE SCALE GENOMIC DNA]</scope>
    <source>
        <strain evidence="3 4">LS</strain>
        <tissue evidence="3">Full body</tissue>
    </source>
</reference>
<dbReference type="Proteomes" id="UP000037069">
    <property type="component" value="Unassembled WGS sequence"/>
</dbReference>
<evidence type="ECO:0008006" key="5">
    <source>
        <dbReference type="Google" id="ProtNLM"/>
    </source>
</evidence>
<dbReference type="GO" id="GO:0070073">
    <property type="term" value="P:clustering of voltage-gated calcium channels"/>
    <property type="evidence" value="ECO:0007669"/>
    <property type="project" value="TreeGrafter"/>
</dbReference>
<keyword evidence="2" id="KW-0472">Membrane</keyword>
<sequence>DYTNQETAYTNNITITMMLTSDTTHPNLTTAQCLTSCHKSQQHHQHPQQTLTFPPLQNAPATNHTSTSTKKPRSLHDMLLETLDCVLSCLIVAPCVIAYWRGTWELIGVLIFPKSVPLSALCSFLIGGLGHMLFTLTQRFFIDNIHPDKHRLTFYVFSRFYTFIFGIVCVNMWRGSWVLCDWLTSADSLIIICVVTLVALLFLIATRTVRNLGAAPYSVIMDHKSDYFEVETMFKVGGFHQPGLYVMDTLFSVFVIGSLVVIAWRGLWGIMDLTLYPEDRARSAWGSLIMGYITVFFTLILHPLVRWVCKRIDGLMKLIFCDVYYFAEFFGAVNAWRGIWILLDVYLYPDNPILSYWLTHLIPFLILAALKCSNSILVRGVYIDADGPGGQCVDIPINYVKLHFERERTKKRNSNQIYSQSKPNLIIKSPHDKEAQCVLIEKPTKSEIKIQSGMDATQLV</sequence>
<feature type="non-terminal residue" evidence="3">
    <location>
        <position position="1"/>
    </location>
</feature>
<dbReference type="OMA" id="PLMRYAC"/>
<accession>A0A0L0BMU6</accession>
<dbReference type="GO" id="GO:0007270">
    <property type="term" value="P:neuron-neuron synaptic transmission"/>
    <property type="evidence" value="ECO:0007669"/>
    <property type="project" value="TreeGrafter"/>
</dbReference>